<dbReference type="EMBL" id="BLLK01000022">
    <property type="protein sequence ID" value="GFH46400.1"/>
    <property type="molecule type" value="Genomic_DNA"/>
</dbReference>
<dbReference type="SUPFAM" id="SSF52058">
    <property type="entry name" value="L domain-like"/>
    <property type="match status" value="1"/>
</dbReference>
<protein>
    <recommendedName>
        <fullName evidence="3">Leucine-rich repeat domain-containing protein</fullName>
    </recommendedName>
</protein>
<dbReference type="InterPro" id="IPR053139">
    <property type="entry name" value="Surface_bspA-like"/>
</dbReference>
<dbReference type="Pfam" id="PF13306">
    <property type="entry name" value="LRR_5"/>
    <property type="match status" value="1"/>
</dbReference>
<dbReference type="InterPro" id="IPR032675">
    <property type="entry name" value="LRR_dom_sf"/>
</dbReference>
<proteinExistence type="predicted"/>
<comment type="caution">
    <text evidence="1">The sequence shown here is derived from an EMBL/GenBank/DDBJ whole genome shotgun (WGS) entry which is preliminary data.</text>
</comment>
<dbReference type="PANTHER" id="PTHR45661">
    <property type="entry name" value="SURFACE ANTIGEN"/>
    <property type="match status" value="1"/>
</dbReference>
<sequence length="277" mass="32381">MRVATVDGLVTLFYDGSVMVNRRLERELRVKVWNNYENPTEEDLNNHQRHFTFHRVSDEAKKYWKERQPLQQIIVVEGVTEIPYSTFYNCRNIKRVIFSNTVVRIGNYAFSHCLNIVYIKWPIDLEHIGIRTFSGCNLSSVYLPPRCREIRDFAFAKNENLAIFQAPESIELGDHIIHGSKLIEYAPYESDDERAWFSQHWAMNVNLGEKNTLNRICCSFRPTAESIFAVIENKGIASFTIKNEVGISPCRYLEENPYADITQIEIIRHYVTKMTES</sequence>
<gene>
    <name evidence="1" type="ORF">CTEN210_02874</name>
</gene>
<reference evidence="1 2" key="1">
    <citation type="journal article" date="2021" name="Sci. Rep.">
        <title>The genome of the diatom Chaetoceros tenuissimus carries an ancient integrated fragment of an extant virus.</title>
        <authorList>
            <person name="Hongo Y."/>
            <person name="Kimura K."/>
            <person name="Takaki Y."/>
            <person name="Yoshida Y."/>
            <person name="Baba S."/>
            <person name="Kobayashi G."/>
            <person name="Nagasaki K."/>
            <person name="Hano T."/>
            <person name="Tomaru Y."/>
        </authorList>
    </citation>
    <scope>NUCLEOTIDE SEQUENCE [LARGE SCALE GENOMIC DNA]</scope>
    <source>
        <strain evidence="1 2">NIES-3715</strain>
    </source>
</reference>
<accession>A0AAD3H106</accession>
<evidence type="ECO:0000313" key="2">
    <source>
        <dbReference type="Proteomes" id="UP001054902"/>
    </source>
</evidence>
<dbReference type="Gene3D" id="3.80.10.10">
    <property type="entry name" value="Ribonuclease Inhibitor"/>
    <property type="match status" value="1"/>
</dbReference>
<dbReference type="AlphaFoldDB" id="A0AAD3H106"/>
<name>A0AAD3H106_9STRA</name>
<keyword evidence="2" id="KW-1185">Reference proteome</keyword>
<evidence type="ECO:0008006" key="3">
    <source>
        <dbReference type="Google" id="ProtNLM"/>
    </source>
</evidence>
<dbReference type="Proteomes" id="UP001054902">
    <property type="component" value="Unassembled WGS sequence"/>
</dbReference>
<organism evidence="1 2">
    <name type="scientific">Chaetoceros tenuissimus</name>
    <dbReference type="NCBI Taxonomy" id="426638"/>
    <lineage>
        <taxon>Eukaryota</taxon>
        <taxon>Sar</taxon>
        <taxon>Stramenopiles</taxon>
        <taxon>Ochrophyta</taxon>
        <taxon>Bacillariophyta</taxon>
        <taxon>Coscinodiscophyceae</taxon>
        <taxon>Chaetocerotophycidae</taxon>
        <taxon>Chaetocerotales</taxon>
        <taxon>Chaetocerotaceae</taxon>
        <taxon>Chaetoceros</taxon>
    </lineage>
</organism>
<dbReference type="PANTHER" id="PTHR45661:SF3">
    <property type="entry name" value="IG-LIKE DOMAIN-CONTAINING PROTEIN"/>
    <property type="match status" value="1"/>
</dbReference>
<dbReference type="InterPro" id="IPR026906">
    <property type="entry name" value="LRR_5"/>
</dbReference>
<evidence type="ECO:0000313" key="1">
    <source>
        <dbReference type="EMBL" id="GFH46400.1"/>
    </source>
</evidence>